<dbReference type="PANTHER" id="PTHR43796">
    <property type="entry name" value="CARBOXYNORSPERMIDINE SYNTHASE"/>
    <property type="match status" value="1"/>
</dbReference>
<dbReference type="GO" id="GO:0005524">
    <property type="term" value="F:ATP binding"/>
    <property type="evidence" value="ECO:0007669"/>
    <property type="project" value="UniProtKB-KW"/>
</dbReference>
<dbReference type="Proteomes" id="UP000481109">
    <property type="component" value="Unassembled WGS sequence"/>
</dbReference>
<dbReference type="Gene3D" id="3.40.50.720">
    <property type="entry name" value="NAD(P)-binding Rossmann-like Domain"/>
    <property type="match status" value="1"/>
</dbReference>
<evidence type="ECO:0000259" key="3">
    <source>
        <dbReference type="Pfam" id="PF16653"/>
    </source>
</evidence>
<dbReference type="EMBL" id="JAAKZW010000043">
    <property type="protein sequence ID" value="NGO76692.1"/>
    <property type="molecule type" value="Genomic_DNA"/>
</dbReference>
<dbReference type="InterPro" id="IPR032095">
    <property type="entry name" value="Sacchrp_dh-like_C"/>
</dbReference>
<evidence type="ECO:0000259" key="2">
    <source>
        <dbReference type="Pfam" id="PF03435"/>
    </source>
</evidence>
<dbReference type="SUPFAM" id="SSF51735">
    <property type="entry name" value="NAD(P)-binding Rossmann-fold domains"/>
    <property type="match status" value="1"/>
</dbReference>
<protein>
    <submittedName>
        <fullName evidence="4">ATP-binding protein</fullName>
    </submittedName>
</protein>
<organism evidence="4 5">
    <name type="scientific">Streptomyces mesophilus</name>
    <dbReference type="NCBI Taxonomy" id="1775132"/>
    <lineage>
        <taxon>Bacteria</taxon>
        <taxon>Bacillati</taxon>
        <taxon>Actinomycetota</taxon>
        <taxon>Actinomycetes</taxon>
        <taxon>Kitasatosporales</taxon>
        <taxon>Streptomycetaceae</taxon>
        <taxon>Streptomyces</taxon>
    </lineage>
</organism>
<gene>
    <name evidence="4" type="ORF">G6045_13590</name>
</gene>
<dbReference type="Pfam" id="PF16653">
    <property type="entry name" value="Sacchrp_dh_C"/>
    <property type="match status" value="1"/>
</dbReference>
<evidence type="ECO:0000313" key="4">
    <source>
        <dbReference type="EMBL" id="NGO76692.1"/>
    </source>
</evidence>
<keyword evidence="5" id="KW-1185">Reference proteome</keyword>
<dbReference type="Pfam" id="PF03435">
    <property type="entry name" value="Sacchrp_dh_NADP"/>
    <property type="match status" value="1"/>
</dbReference>
<comment type="caution">
    <text evidence="4">The sequence shown here is derived from an EMBL/GenBank/DDBJ whole genome shotgun (WGS) entry which is preliminary data.</text>
</comment>
<feature type="region of interest" description="Disordered" evidence="1">
    <location>
        <begin position="46"/>
        <end position="67"/>
    </location>
</feature>
<reference evidence="4 5" key="1">
    <citation type="submission" date="2020-02" db="EMBL/GenBank/DDBJ databases">
        <title>Whole-genome analyses of novel actinobacteria.</title>
        <authorList>
            <person name="Sahin N."/>
            <person name="Tokatli A."/>
        </authorList>
    </citation>
    <scope>NUCLEOTIDE SEQUENCE [LARGE SCALE GENOMIC DNA]</scope>
    <source>
        <strain evidence="4 5">YC504</strain>
    </source>
</reference>
<feature type="domain" description="Saccharopine dehydrogenase NADP binding" evidence="2">
    <location>
        <begin position="3"/>
        <end position="152"/>
    </location>
</feature>
<dbReference type="InterPro" id="IPR005097">
    <property type="entry name" value="Sacchrp_dh_NADP-bd"/>
</dbReference>
<evidence type="ECO:0000256" key="1">
    <source>
        <dbReference type="SAM" id="MobiDB-lite"/>
    </source>
</evidence>
<keyword evidence="4" id="KW-0547">Nucleotide-binding</keyword>
<dbReference type="AlphaFoldDB" id="A0A6G4XHN2"/>
<evidence type="ECO:0000313" key="5">
    <source>
        <dbReference type="Proteomes" id="UP000481109"/>
    </source>
</evidence>
<feature type="domain" description="Saccharopine dehydrogenase-like C-terminal" evidence="3">
    <location>
        <begin position="157"/>
        <end position="409"/>
    </location>
</feature>
<proteinExistence type="predicted"/>
<name>A0A6G4XHN2_9ACTN</name>
<dbReference type="Gene3D" id="3.30.360.10">
    <property type="entry name" value="Dihydrodipicolinate Reductase, domain 2"/>
    <property type="match status" value="1"/>
</dbReference>
<dbReference type="RefSeq" id="WP_165332187.1">
    <property type="nucleotide sequence ID" value="NZ_JAAKZW010000043.1"/>
</dbReference>
<dbReference type="PANTHER" id="PTHR43796:SF2">
    <property type="entry name" value="CARBOXYNORSPERMIDINE SYNTHASE"/>
    <property type="match status" value="1"/>
</dbReference>
<keyword evidence="4" id="KW-0067">ATP-binding</keyword>
<accession>A0A6G4XHN2</accession>
<dbReference type="InterPro" id="IPR036291">
    <property type="entry name" value="NAD(P)-bd_dom_sf"/>
</dbReference>
<sequence length="418" mass="45289">MRVLLVGAGGVGTAVTRIAARRDFLTHMVVADYDLSRAEAAVAALDEKQGQGQEQGQGQQGRFSARRLDASDQEAVRQVLADERCDVLLNATDPRFVMPLFDAALAAGAHYMDMAMSLSAPHATTPYEDCGVKLGDEQFAKAAEWEAAGRLALVGMGVEPGLSDVFARYAADQLFDEIEEIGVRDGADLTVEGYDFAPSFSIWTTIEECLNPPVVYEKDRGWHTTAPFSEPEVFEFPEGIGPVECVNVEHEEVLLIPRWIDARRVTFKYGLGDDFIAKLKTLHELGLDSTAKVTVPGPDGPVAVSPRDVVAACLPDPATLGDRMKGKTCAGTWVKGTKDGAAREVYLYHVVDNEWSMREYGSQAVVWQTAVNPVIALELLAGGVWKGSGVLGPEALSPQPFLDLLTAYGSPWGMREEI</sequence>